<evidence type="ECO:0000256" key="1">
    <source>
        <dbReference type="SAM" id="Phobius"/>
    </source>
</evidence>
<keyword evidence="1" id="KW-0812">Transmembrane</keyword>
<dbReference type="Proteomes" id="UP000247973">
    <property type="component" value="Unassembled WGS sequence"/>
</dbReference>
<sequence>MKQPRIQDEKELLSIQENGKDKLVIPRTNKVIAIGWMKGYTLEKLSKLELKEGIKAEDTDSEKVIEQRSKFLAKAASLCILNGIKIFFFHWLYWRYFYFIKGYAFDQLEPVISLSKKKVPAGSWYIASALVARMKITNMTMTMEEAERFRHELSSEQGQP</sequence>
<gene>
    <name evidence="2" type="ORF">CLV62_104132</name>
</gene>
<dbReference type="RefSeq" id="WP_110309826.1">
    <property type="nucleotide sequence ID" value="NZ_QICL01000004.1"/>
</dbReference>
<dbReference type="EMBL" id="QICL01000004">
    <property type="protein sequence ID" value="PXV66871.1"/>
    <property type="molecule type" value="Genomic_DNA"/>
</dbReference>
<organism evidence="2 3">
    <name type="scientific">Dysgonomonas alginatilytica</name>
    <dbReference type="NCBI Taxonomy" id="1605892"/>
    <lineage>
        <taxon>Bacteria</taxon>
        <taxon>Pseudomonadati</taxon>
        <taxon>Bacteroidota</taxon>
        <taxon>Bacteroidia</taxon>
        <taxon>Bacteroidales</taxon>
        <taxon>Dysgonomonadaceae</taxon>
        <taxon>Dysgonomonas</taxon>
    </lineage>
</organism>
<evidence type="ECO:0000313" key="2">
    <source>
        <dbReference type="EMBL" id="PXV66871.1"/>
    </source>
</evidence>
<keyword evidence="1" id="KW-0472">Membrane</keyword>
<feature type="transmembrane region" description="Helical" evidence="1">
    <location>
        <begin position="71"/>
        <end position="93"/>
    </location>
</feature>
<comment type="caution">
    <text evidence="2">The sequence shown here is derived from an EMBL/GenBank/DDBJ whole genome shotgun (WGS) entry which is preliminary data.</text>
</comment>
<proteinExistence type="predicted"/>
<reference evidence="2 3" key="1">
    <citation type="submission" date="2018-03" db="EMBL/GenBank/DDBJ databases">
        <title>Genomic Encyclopedia of Archaeal and Bacterial Type Strains, Phase II (KMG-II): from individual species to whole genera.</title>
        <authorList>
            <person name="Goeker M."/>
        </authorList>
    </citation>
    <scope>NUCLEOTIDE SEQUENCE [LARGE SCALE GENOMIC DNA]</scope>
    <source>
        <strain evidence="2 3">DSM 100214</strain>
    </source>
</reference>
<dbReference type="AlphaFoldDB" id="A0A2V3PTL4"/>
<accession>A0A2V3PTL4</accession>
<protein>
    <submittedName>
        <fullName evidence="2">Uncharacterized protein</fullName>
    </submittedName>
</protein>
<keyword evidence="3" id="KW-1185">Reference proteome</keyword>
<evidence type="ECO:0000313" key="3">
    <source>
        <dbReference type="Proteomes" id="UP000247973"/>
    </source>
</evidence>
<keyword evidence="1" id="KW-1133">Transmembrane helix</keyword>
<name>A0A2V3PTL4_9BACT</name>